<evidence type="ECO:0000313" key="2">
    <source>
        <dbReference type="Proteomes" id="UP000549971"/>
    </source>
</evidence>
<dbReference type="Proteomes" id="UP000549971">
    <property type="component" value="Unassembled WGS sequence"/>
</dbReference>
<dbReference type="InterPro" id="IPR036237">
    <property type="entry name" value="Xyl_isomerase-like_sf"/>
</dbReference>
<protein>
    <submittedName>
        <fullName evidence="1">Hydroxypyruvate isomerase</fullName>
    </submittedName>
</protein>
<keyword evidence="2" id="KW-1185">Reference proteome</keyword>
<proteinExistence type="predicted"/>
<dbReference type="EMBL" id="JACHMY010000001">
    <property type="protein sequence ID" value="MBB5836321.1"/>
    <property type="molecule type" value="Genomic_DNA"/>
</dbReference>
<comment type="caution">
    <text evidence="1">The sequence shown here is derived from an EMBL/GenBank/DDBJ whole genome shotgun (WGS) entry which is preliminary data.</text>
</comment>
<accession>A0A7W9J638</accession>
<organism evidence="1 2">
    <name type="scientific">Kribbella italica</name>
    <dbReference type="NCBI Taxonomy" id="1540520"/>
    <lineage>
        <taxon>Bacteria</taxon>
        <taxon>Bacillati</taxon>
        <taxon>Actinomycetota</taxon>
        <taxon>Actinomycetes</taxon>
        <taxon>Propionibacteriales</taxon>
        <taxon>Kribbellaceae</taxon>
        <taxon>Kribbella</taxon>
    </lineage>
</organism>
<evidence type="ECO:0000313" key="1">
    <source>
        <dbReference type="EMBL" id="MBB5836321.1"/>
    </source>
</evidence>
<sequence length="60" mass="6581">MARAGASLFAGDFRGFEVSANVSMLFTELPYLDRYAAASRRGFHLVESWWPFPGPTASPA</sequence>
<dbReference type="SUPFAM" id="SSF51658">
    <property type="entry name" value="Xylose isomerase-like"/>
    <property type="match status" value="1"/>
</dbReference>
<dbReference type="Gene3D" id="3.20.20.150">
    <property type="entry name" value="Divalent-metal-dependent TIM barrel enzymes"/>
    <property type="match status" value="1"/>
</dbReference>
<dbReference type="AlphaFoldDB" id="A0A7W9J638"/>
<reference evidence="1 2" key="1">
    <citation type="submission" date="2020-08" db="EMBL/GenBank/DDBJ databases">
        <title>Sequencing the genomes of 1000 actinobacteria strains.</title>
        <authorList>
            <person name="Klenk H.-P."/>
        </authorList>
    </citation>
    <scope>NUCLEOTIDE SEQUENCE [LARGE SCALE GENOMIC DNA]</scope>
    <source>
        <strain evidence="1 2">DSM 28967</strain>
    </source>
</reference>
<dbReference type="GO" id="GO:0016853">
    <property type="term" value="F:isomerase activity"/>
    <property type="evidence" value="ECO:0007669"/>
    <property type="project" value="UniProtKB-KW"/>
</dbReference>
<gene>
    <name evidence="1" type="ORF">HDA39_003055</name>
</gene>
<keyword evidence="1" id="KW-0413">Isomerase</keyword>
<name>A0A7W9J638_9ACTN</name>
<keyword evidence="1" id="KW-0670">Pyruvate</keyword>